<feature type="compositionally biased region" description="Basic residues" evidence="2">
    <location>
        <begin position="84"/>
        <end position="99"/>
    </location>
</feature>
<evidence type="ECO:0000259" key="4">
    <source>
        <dbReference type="PROSITE" id="PS50966"/>
    </source>
</evidence>
<dbReference type="SUPFAM" id="SSF57850">
    <property type="entry name" value="RING/U-box"/>
    <property type="match status" value="1"/>
</dbReference>
<feature type="domain" description="RING-type" evidence="3">
    <location>
        <begin position="263"/>
        <end position="312"/>
    </location>
</feature>
<dbReference type="GO" id="GO:0008270">
    <property type="term" value="F:zinc ion binding"/>
    <property type="evidence" value="ECO:0007669"/>
    <property type="project" value="UniProtKB-KW"/>
</dbReference>
<feature type="compositionally biased region" description="Polar residues" evidence="2">
    <location>
        <begin position="26"/>
        <end position="35"/>
    </location>
</feature>
<evidence type="ECO:0000313" key="5">
    <source>
        <dbReference type="EMBL" id="OZJ06783.1"/>
    </source>
</evidence>
<dbReference type="GO" id="GO:0061630">
    <property type="term" value="F:ubiquitin protein ligase activity"/>
    <property type="evidence" value="ECO:0007669"/>
    <property type="project" value="InterPro"/>
</dbReference>
<keyword evidence="1" id="KW-0479">Metal-binding</keyword>
<keyword evidence="6" id="KW-1185">Reference proteome</keyword>
<evidence type="ECO:0000313" key="6">
    <source>
        <dbReference type="Proteomes" id="UP000242875"/>
    </source>
</evidence>
<dbReference type="PROSITE" id="PS50966">
    <property type="entry name" value="ZF_SWIM"/>
    <property type="match status" value="1"/>
</dbReference>
<dbReference type="Proteomes" id="UP000242875">
    <property type="component" value="Unassembled WGS sequence"/>
</dbReference>
<evidence type="ECO:0000256" key="1">
    <source>
        <dbReference type="PROSITE-ProRule" id="PRU00175"/>
    </source>
</evidence>
<dbReference type="Pfam" id="PF04434">
    <property type="entry name" value="SWIM"/>
    <property type="match status" value="1"/>
</dbReference>
<dbReference type="PANTHER" id="PTHR21540">
    <property type="entry name" value="RING FINGER AND SWIM DOMAIN-CONTAINING PROTEIN 2"/>
    <property type="match status" value="1"/>
</dbReference>
<sequence>MSNDEEPDAEIPPQKTIKTRKRSLPSGFTSVSAKANASKGDAATTAIPPGESEASTKRKRGVSKKTSKDEPFEEDDEREDRSSTKTRGKGIGKGAKGKMKTLEDESEPVVEKRLRRYRKAMPQALKIKFERAMQQRLYLVDRHRESDIKEIYKINGSTGNVYTVTVSNKVTCDCPDHTKTDDLCKHCLFVMVKVLGLSKDSPYIYQNALLTSELQEIFASARPDPTSIVPDSVKEAYEAMARGEEAPDPSGVMPRQPAEGDTCPICYEEFEKSETLVHCKNGCGNPLHAGCFSQWSSNCISKGTKVTCVYCRALWNRDSANSVPLEGYVNLASQLGISRQRDTSTYYHGPRKGGGWRWRRRYEDEGAIDQAGLSGGDESGGEYFDTEDYY</sequence>
<proteinExistence type="predicted"/>
<dbReference type="InterPro" id="IPR001841">
    <property type="entry name" value="Znf_RING"/>
</dbReference>
<dbReference type="AlphaFoldDB" id="A0A261Y857"/>
<keyword evidence="1" id="KW-0863">Zinc-finger</keyword>
<feature type="region of interest" description="Disordered" evidence="2">
    <location>
        <begin position="1"/>
        <end position="104"/>
    </location>
</feature>
<protein>
    <recommendedName>
        <fullName evidence="7">SWIM-type domain-containing protein</fullName>
    </recommendedName>
</protein>
<dbReference type="Gene3D" id="3.30.40.10">
    <property type="entry name" value="Zinc/RING finger domain, C3HC4 (zinc finger)"/>
    <property type="match status" value="1"/>
</dbReference>
<dbReference type="PANTHER" id="PTHR21540:SF0">
    <property type="entry name" value="PHD FAMILY PROTEIN"/>
    <property type="match status" value="1"/>
</dbReference>
<comment type="caution">
    <text evidence="5">The sequence shown here is derived from an EMBL/GenBank/DDBJ whole genome shotgun (WGS) entry which is preliminary data.</text>
</comment>
<dbReference type="EMBL" id="MVBO01000002">
    <property type="protein sequence ID" value="OZJ06783.1"/>
    <property type="molecule type" value="Genomic_DNA"/>
</dbReference>
<feature type="region of interest" description="Disordered" evidence="2">
    <location>
        <begin position="369"/>
        <end position="390"/>
    </location>
</feature>
<keyword evidence="1" id="KW-0862">Zinc</keyword>
<name>A0A261Y857_9FUNG</name>
<reference evidence="5 6" key="1">
    <citation type="journal article" date="2017" name="Mycologia">
        <title>Bifiguratus adelaidae, gen. et sp. nov., a new member of Mucoromycotina in endophytic and soil-dwelling habitats.</title>
        <authorList>
            <person name="Torres-Cruz T.J."/>
            <person name="Billingsley Tobias T.L."/>
            <person name="Almatruk M."/>
            <person name="Hesse C."/>
            <person name="Kuske C.R."/>
            <person name="Desiro A."/>
            <person name="Benucci G.M."/>
            <person name="Bonito G."/>
            <person name="Stajich J.E."/>
            <person name="Dunlap C."/>
            <person name="Arnold A.E."/>
            <person name="Porras-Alfaro A."/>
        </authorList>
    </citation>
    <scope>NUCLEOTIDE SEQUENCE [LARGE SCALE GENOMIC DNA]</scope>
    <source>
        <strain evidence="5 6">AZ0501</strain>
    </source>
</reference>
<dbReference type="PROSITE" id="PS50089">
    <property type="entry name" value="ZF_RING_2"/>
    <property type="match status" value="1"/>
</dbReference>
<dbReference type="OrthoDB" id="2122982at2759"/>
<dbReference type="InterPro" id="IPR007527">
    <property type="entry name" value="Znf_SWIM"/>
</dbReference>
<gene>
    <name evidence="5" type="ORF">BZG36_00400</name>
</gene>
<evidence type="ECO:0000259" key="3">
    <source>
        <dbReference type="PROSITE" id="PS50089"/>
    </source>
</evidence>
<dbReference type="InterPro" id="IPR013083">
    <property type="entry name" value="Znf_RING/FYVE/PHD"/>
</dbReference>
<dbReference type="InterPro" id="IPR039903">
    <property type="entry name" value="Zswim2"/>
</dbReference>
<organism evidence="5 6">
    <name type="scientific">Bifiguratus adelaidae</name>
    <dbReference type="NCBI Taxonomy" id="1938954"/>
    <lineage>
        <taxon>Eukaryota</taxon>
        <taxon>Fungi</taxon>
        <taxon>Fungi incertae sedis</taxon>
        <taxon>Mucoromycota</taxon>
        <taxon>Mucoromycotina</taxon>
        <taxon>Endogonomycetes</taxon>
        <taxon>Endogonales</taxon>
        <taxon>Endogonales incertae sedis</taxon>
        <taxon>Bifiguratus</taxon>
    </lineage>
</organism>
<dbReference type="CDD" id="cd16494">
    <property type="entry name" value="RING-CH-C4HC3_ZSWM2"/>
    <property type="match status" value="1"/>
</dbReference>
<evidence type="ECO:0008006" key="7">
    <source>
        <dbReference type="Google" id="ProtNLM"/>
    </source>
</evidence>
<accession>A0A261Y857</accession>
<feature type="domain" description="SWIM-type" evidence="4">
    <location>
        <begin position="162"/>
        <end position="195"/>
    </location>
</feature>
<evidence type="ECO:0000256" key="2">
    <source>
        <dbReference type="SAM" id="MobiDB-lite"/>
    </source>
</evidence>